<protein>
    <submittedName>
        <fullName evidence="9">ABC transporter permease</fullName>
    </submittedName>
</protein>
<dbReference type="Pfam" id="PF02405">
    <property type="entry name" value="MlaE"/>
    <property type="match status" value="1"/>
</dbReference>
<comment type="subcellular location">
    <subcellularLocation>
        <location evidence="8">Cell inner membrane</location>
        <topology evidence="8">Multi-pass membrane protein</topology>
    </subcellularLocation>
    <subcellularLocation>
        <location evidence="2">Membrane</location>
        <topology evidence="2">Multi-pass membrane protein</topology>
    </subcellularLocation>
</comment>
<evidence type="ECO:0000313" key="9">
    <source>
        <dbReference type="EMBL" id="API60641.1"/>
    </source>
</evidence>
<evidence type="ECO:0000256" key="5">
    <source>
        <dbReference type="ARBA" id="ARBA00022692"/>
    </source>
</evidence>
<evidence type="ECO:0000313" key="10">
    <source>
        <dbReference type="Proteomes" id="UP000182063"/>
    </source>
</evidence>
<feature type="transmembrane region" description="Helical" evidence="8">
    <location>
        <begin position="54"/>
        <end position="74"/>
    </location>
</feature>
<evidence type="ECO:0000256" key="4">
    <source>
        <dbReference type="ARBA" id="ARBA00022448"/>
    </source>
</evidence>
<comment type="function">
    <text evidence="1">Could be part of an ABC transporter complex.</text>
</comment>
<dbReference type="GO" id="GO:0043190">
    <property type="term" value="C:ATP-binding cassette (ABC) transporter complex"/>
    <property type="evidence" value="ECO:0007669"/>
    <property type="project" value="InterPro"/>
</dbReference>
<name>A0A1L3ZYD5_9SPHN</name>
<accession>A0A1L3ZYD5</accession>
<dbReference type="AlphaFoldDB" id="A0A1L3ZYD5"/>
<reference evidence="10" key="1">
    <citation type="submission" date="2016-11" db="EMBL/GenBank/DDBJ databases">
        <title>Complete Genome Sequence of alachlor-degrading Sphingomonas sp. strain JJ-A5.</title>
        <authorList>
            <person name="Lee H."/>
            <person name="Ka J.-O."/>
        </authorList>
    </citation>
    <scope>NUCLEOTIDE SEQUENCE [LARGE SCALE GENOMIC DNA]</scope>
    <source>
        <strain evidence="10">JJ-A5</strain>
    </source>
</reference>
<evidence type="ECO:0000256" key="3">
    <source>
        <dbReference type="ARBA" id="ARBA00007556"/>
    </source>
</evidence>
<dbReference type="STRING" id="1921510.BSL82_16210"/>
<keyword evidence="6 8" id="KW-1133">Transmembrane helix</keyword>
<dbReference type="GO" id="GO:0005548">
    <property type="term" value="F:phospholipid transporter activity"/>
    <property type="evidence" value="ECO:0007669"/>
    <property type="project" value="TreeGrafter"/>
</dbReference>
<sequence>MVQSVIEFFATIGRFIINAFAALGRVTLFAATAIGRGLTPPYYPSRLAEQLAQIGWFSLPVVGLTAIFTGAALAQQIYTGGSRFNAESTVPAIVVIGMVRELAPVLAGLMVAGRVSSAMAAELGTMRVTEQLDAMVTLRTDPYRYLVAPRVLASTIALPLLVLVANSIGIFGGWLLATAKLGFNSANYLSVTREFLEMDDLVMSLVKAGVFGFAIGLMGCYNGFTSNGGAAGVGRATTNAVVSAFVLILLSNLILTVIAFG</sequence>
<evidence type="ECO:0000256" key="1">
    <source>
        <dbReference type="ARBA" id="ARBA00003787"/>
    </source>
</evidence>
<keyword evidence="8" id="KW-1003">Cell membrane</keyword>
<feature type="transmembrane region" description="Helical" evidence="8">
    <location>
        <begin position="236"/>
        <end position="260"/>
    </location>
</feature>
<gene>
    <name evidence="9" type="ORF">BSL82_16210</name>
</gene>
<keyword evidence="5 8" id="KW-0812">Transmembrane</keyword>
<organism evidence="9 10">
    <name type="scientific">Tardibacter chloracetimidivorans</name>
    <dbReference type="NCBI Taxonomy" id="1921510"/>
    <lineage>
        <taxon>Bacteria</taxon>
        <taxon>Pseudomonadati</taxon>
        <taxon>Pseudomonadota</taxon>
        <taxon>Alphaproteobacteria</taxon>
        <taxon>Sphingomonadales</taxon>
        <taxon>Sphingomonadaceae</taxon>
        <taxon>Tardibacter</taxon>
    </lineage>
</organism>
<dbReference type="NCBIfam" id="TIGR00056">
    <property type="entry name" value="MlaE family lipid ABC transporter permease subunit"/>
    <property type="match status" value="1"/>
</dbReference>
<feature type="transmembrane region" description="Helical" evidence="8">
    <location>
        <begin position="151"/>
        <end position="177"/>
    </location>
</feature>
<evidence type="ECO:0000256" key="8">
    <source>
        <dbReference type="RuleBase" id="RU362044"/>
    </source>
</evidence>
<feature type="transmembrane region" description="Helical" evidence="8">
    <location>
        <begin position="12"/>
        <end position="34"/>
    </location>
</feature>
<keyword evidence="8" id="KW-0997">Cell inner membrane</keyword>
<evidence type="ECO:0000256" key="6">
    <source>
        <dbReference type="ARBA" id="ARBA00022989"/>
    </source>
</evidence>
<keyword evidence="10" id="KW-1185">Reference proteome</keyword>
<dbReference type="PANTHER" id="PTHR30188">
    <property type="entry name" value="ABC TRANSPORTER PERMEASE PROTEIN-RELATED"/>
    <property type="match status" value="1"/>
</dbReference>
<dbReference type="RefSeq" id="WP_072598299.1">
    <property type="nucleotide sequence ID" value="NZ_CP018221.1"/>
</dbReference>
<keyword evidence="4" id="KW-0813">Transport</keyword>
<evidence type="ECO:0000256" key="2">
    <source>
        <dbReference type="ARBA" id="ARBA00004141"/>
    </source>
</evidence>
<dbReference type="Proteomes" id="UP000182063">
    <property type="component" value="Chromosome"/>
</dbReference>
<evidence type="ECO:0000256" key="7">
    <source>
        <dbReference type="ARBA" id="ARBA00023136"/>
    </source>
</evidence>
<dbReference type="InterPro" id="IPR003453">
    <property type="entry name" value="ABC_MlaE_roteobac"/>
</dbReference>
<dbReference type="PANTHER" id="PTHR30188:SF4">
    <property type="entry name" value="PROTEIN TRIGALACTOSYLDIACYLGLYCEROL 1, CHLOROPLASTIC"/>
    <property type="match status" value="1"/>
</dbReference>
<dbReference type="InterPro" id="IPR030802">
    <property type="entry name" value="Permease_MalE"/>
</dbReference>
<comment type="similarity">
    <text evidence="3 8">Belongs to the MlaE permease family.</text>
</comment>
<keyword evidence="7 8" id="KW-0472">Membrane</keyword>
<feature type="transmembrane region" description="Helical" evidence="8">
    <location>
        <begin position="201"/>
        <end position="224"/>
    </location>
</feature>
<dbReference type="KEGG" id="sphj:BSL82_16210"/>
<dbReference type="OrthoDB" id="9806241at2"/>
<proteinExistence type="inferred from homology"/>
<dbReference type="EMBL" id="CP018221">
    <property type="protein sequence ID" value="API60641.1"/>
    <property type="molecule type" value="Genomic_DNA"/>
</dbReference>